<dbReference type="Proteomes" id="UP000092714">
    <property type="component" value="Unassembled WGS sequence"/>
</dbReference>
<dbReference type="Pfam" id="PF00534">
    <property type="entry name" value="Glycos_transf_1"/>
    <property type="match status" value="1"/>
</dbReference>
<dbReference type="PANTHER" id="PTHR12526">
    <property type="entry name" value="GLYCOSYLTRANSFERASE"/>
    <property type="match status" value="1"/>
</dbReference>
<evidence type="ECO:0008006" key="5">
    <source>
        <dbReference type="Google" id="ProtNLM"/>
    </source>
</evidence>
<dbReference type="EMBL" id="MAPZ01000011">
    <property type="protein sequence ID" value="OBY11646.1"/>
    <property type="molecule type" value="Genomic_DNA"/>
</dbReference>
<gene>
    <name evidence="3" type="ORF">CP373A1_04445</name>
</gene>
<dbReference type="GO" id="GO:0016757">
    <property type="term" value="F:glycosyltransferase activity"/>
    <property type="evidence" value="ECO:0007669"/>
    <property type="project" value="InterPro"/>
</dbReference>
<protein>
    <recommendedName>
        <fullName evidence="5">N-acetylgalactosamine-N, N'-diacetylbacillosaminyl-diphospho-undecaprenol 4-alpha-N-acetylgalactosaminyltransferase</fullName>
    </recommendedName>
</protein>
<reference evidence="3 4" key="1">
    <citation type="submission" date="2016-06" db="EMBL/GenBank/DDBJ databases">
        <authorList>
            <person name="Kjaerup R.B."/>
            <person name="Dalgaard T.S."/>
            <person name="Juul-Madsen H.R."/>
        </authorList>
    </citation>
    <scope>NUCLEOTIDE SEQUENCE [LARGE SCALE GENOMIC DNA]</scope>
    <source>
        <strain evidence="3 4">373-A1</strain>
    </source>
</reference>
<dbReference type="RefSeq" id="WP_065254387.1">
    <property type="nucleotide sequence ID" value="NZ_JAQLCW010000009.1"/>
</dbReference>
<accession>A0A1B8RSB2</accession>
<evidence type="ECO:0000259" key="2">
    <source>
        <dbReference type="Pfam" id="PF13439"/>
    </source>
</evidence>
<dbReference type="CDD" id="cd03811">
    <property type="entry name" value="GT4_GT28_WabH-like"/>
    <property type="match status" value="1"/>
</dbReference>
<dbReference type="SUPFAM" id="SSF53756">
    <property type="entry name" value="UDP-Glycosyltransferase/glycogen phosphorylase"/>
    <property type="match status" value="1"/>
</dbReference>
<evidence type="ECO:0000313" key="3">
    <source>
        <dbReference type="EMBL" id="OBY11646.1"/>
    </source>
</evidence>
<dbReference type="InterPro" id="IPR001296">
    <property type="entry name" value="Glyco_trans_1"/>
</dbReference>
<feature type="domain" description="Glycosyltransferase subfamily 4-like N-terminal" evidence="2">
    <location>
        <begin position="13"/>
        <end position="174"/>
    </location>
</feature>
<comment type="caution">
    <text evidence="3">The sequence shown here is derived from an EMBL/GenBank/DDBJ whole genome shotgun (WGS) entry which is preliminary data.</text>
</comment>
<proteinExistence type="predicted"/>
<dbReference type="InterPro" id="IPR028098">
    <property type="entry name" value="Glyco_trans_4-like_N"/>
</dbReference>
<dbReference type="Gene3D" id="3.40.50.2000">
    <property type="entry name" value="Glycogen Phosphorylase B"/>
    <property type="match status" value="2"/>
</dbReference>
<evidence type="ECO:0000313" key="4">
    <source>
        <dbReference type="Proteomes" id="UP000092714"/>
    </source>
</evidence>
<dbReference type="PANTHER" id="PTHR12526:SF630">
    <property type="entry name" value="GLYCOSYLTRANSFERASE"/>
    <property type="match status" value="1"/>
</dbReference>
<keyword evidence="4" id="KW-1185">Reference proteome</keyword>
<evidence type="ECO:0000259" key="1">
    <source>
        <dbReference type="Pfam" id="PF00534"/>
    </source>
</evidence>
<dbReference type="Pfam" id="PF13439">
    <property type="entry name" value="Glyco_transf_4"/>
    <property type="match status" value="1"/>
</dbReference>
<feature type="domain" description="Glycosyl transferase family 1" evidence="1">
    <location>
        <begin position="190"/>
        <end position="310"/>
    </location>
</feature>
<dbReference type="eggNOG" id="COG0438">
    <property type="taxonomic scope" value="Bacteria"/>
</dbReference>
<organism evidence="3 4">
    <name type="scientific">Clostridium paraputrificum</name>
    <dbReference type="NCBI Taxonomy" id="29363"/>
    <lineage>
        <taxon>Bacteria</taxon>
        <taxon>Bacillati</taxon>
        <taxon>Bacillota</taxon>
        <taxon>Clostridia</taxon>
        <taxon>Eubacteriales</taxon>
        <taxon>Clostridiaceae</taxon>
        <taxon>Clostridium</taxon>
    </lineage>
</organism>
<sequence length="388" mass="44413">MKNLAILIPTLSIGGAERVAANLSIGLSRYYNIFIIVYNRTENEYAHNDNIICLESKFYKGVLGKAYGFFKKIFQIRKIKKEYNIDISLSLLDMPSILNILSRYRDKVIVSVRNYKSREVNGITGKIDKMMISTFYNKADLVIACSELIKEDMIENFNVKREKIITIYNPYNIEDIKEKCKEEISDYDVNNKKFIVNVGRLTNQKGQDHLLRAFKIVKQSIADINLVIVGVGELEESLKKLAIDLGIFDSVFFVGFEKNPFKFIDKSEVYVLSSLFEGFPNTMLEAMICGAPIVSTDCKSGPREILCDIYDKNKVYNKFTEADYGIITPDFVESNNIESGEKELAEAIILLLKNDELKKHYSKKSKSRGDEFSLSSISDKYYSELEKL</sequence>
<dbReference type="AlphaFoldDB" id="A0A1B8RSB2"/>
<name>A0A1B8RSB2_9CLOT</name>